<keyword evidence="2" id="KW-1185">Reference proteome</keyword>
<dbReference type="Proteomes" id="UP000053989">
    <property type="component" value="Unassembled WGS sequence"/>
</dbReference>
<name>A0A0C2YT66_9AGAM</name>
<evidence type="ECO:0000313" key="1">
    <source>
        <dbReference type="EMBL" id="KIM52878.1"/>
    </source>
</evidence>
<reference evidence="1 2" key="1">
    <citation type="submission" date="2014-04" db="EMBL/GenBank/DDBJ databases">
        <authorList>
            <consortium name="DOE Joint Genome Institute"/>
            <person name="Kuo A."/>
            <person name="Kohler A."/>
            <person name="Nagy L.G."/>
            <person name="Floudas D."/>
            <person name="Copeland A."/>
            <person name="Barry K.W."/>
            <person name="Cichocki N."/>
            <person name="Veneault-Fourrey C."/>
            <person name="LaButti K."/>
            <person name="Lindquist E.A."/>
            <person name="Lipzen A."/>
            <person name="Lundell T."/>
            <person name="Morin E."/>
            <person name="Murat C."/>
            <person name="Sun H."/>
            <person name="Tunlid A."/>
            <person name="Henrissat B."/>
            <person name="Grigoriev I.V."/>
            <person name="Hibbett D.S."/>
            <person name="Martin F."/>
            <person name="Nordberg H.P."/>
            <person name="Cantor M.N."/>
            <person name="Hua S.X."/>
        </authorList>
    </citation>
    <scope>NUCLEOTIDE SEQUENCE [LARGE SCALE GENOMIC DNA]</scope>
    <source>
        <strain evidence="1 2">Foug A</strain>
    </source>
</reference>
<organism evidence="1 2">
    <name type="scientific">Scleroderma citrinum Foug A</name>
    <dbReference type="NCBI Taxonomy" id="1036808"/>
    <lineage>
        <taxon>Eukaryota</taxon>
        <taxon>Fungi</taxon>
        <taxon>Dikarya</taxon>
        <taxon>Basidiomycota</taxon>
        <taxon>Agaricomycotina</taxon>
        <taxon>Agaricomycetes</taxon>
        <taxon>Agaricomycetidae</taxon>
        <taxon>Boletales</taxon>
        <taxon>Sclerodermatineae</taxon>
        <taxon>Sclerodermataceae</taxon>
        <taxon>Scleroderma</taxon>
    </lineage>
</organism>
<protein>
    <submittedName>
        <fullName evidence="1">Uncharacterized protein</fullName>
    </submittedName>
</protein>
<dbReference type="AlphaFoldDB" id="A0A0C2YT66"/>
<sequence>MPPDFPFWCSPCEQRWPNHAVSANTTPSFFGFATSSGQCLGCHGTPSTKGMVIHGLLLTTQSVHAGNSQAFGCGVVSIPIGNEFIRQIGSSSGPLVAIKYRMIKISSAVRYHTTRNIFYYVFGLWP</sequence>
<reference evidence="2" key="2">
    <citation type="submission" date="2015-01" db="EMBL/GenBank/DDBJ databases">
        <title>Evolutionary Origins and Diversification of the Mycorrhizal Mutualists.</title>
        <authorList>
            <consortium name="DOE Joint Genome Institute"/>
            <consortium name="Mycorrhizal Genomics Consortium"/>
            <person name="Kohler A."/>
            <person name="Kuo A."/>
            <person name="Nagy L.G."/>
            <person name="Floudas D."/>
            <person name="Copeland A."/>
            <person name="Barry K.W."/>
            <person name="Cichocki N."/>
            <person name="Veneault-Fourrey C."/>
            <person name="LaButti K."/>
            <person name="Lindquist E.A."/>
            <person name="Lipzen A."/>
            <person name="Lundell T."/>
            <person name="Morin E."/>
            <person name="Murat C."/>
            <person name="Riley R."/>
            <person name="Ohm R."/>
            <person name="Sun H."/>
            <person name="Tunlid A."/>
            <person name="Henrissat B."/>
            <person name="Grigoriev I.V."/>
            <person name="Hibbett D.S."/>
            <person name="Martin F."/>
        </authorList>
    </citation>
    <scope>NUCLEOTIDE SEQUENCE [LARGE SCALE GENOMIC DNA]</scope>
    <source>
        <strain evidence="2">Foug A</strain>
    </source>
</reference>
<dbReference type="InParanoid" id="A0A0C2YT66"/>
<gene>
    <name evidence="1" type="ORF">SCLCIDRAFT_482507</name>
</gene>
<dbReference type="EMBL" id="KN822196">
    <property type="protein sequence ID" value="KIM52878.1"/>
    <property type="molecule type" value="Genomic_DNA"/>
</dbReference>
<evidence type="ECO:0000313" key="2">
    <source>
        <dbReference type="Proteomes" id="UP000053989"/>
    </source>
</evidence>
<dbReference type="HOGENOM" id="CLU_1982879_0_0_1"/>
<accession>A0A0C2YT66</accession>
<proteinExistence type="predicted"/>